<keyword evidence="4" id="KW-1185">Reference proteome</keyword>
<feature type="signal peptide" evidence="1">
    <location>
        <begin position="1"/>
        <end position="40"/>
    </location>
</feature>
<dbReference type="EMBL" id="BMAW01027756">
    <property type="protein sequence ID" value="GFU03856.1"/>
    <property type="molecule type" value="Genomic_DNA"/>
</dbReference>
<dbReference type="InterPro" id="IPR036056">
    <property type="entry name" value="Fibrinogen-like_C"/>
</dbReference>
<dbReference type="InterPro" id="IPR050373">
    <property type="entry name" value="Fibrinogen_C-term_domain"/>
</dbReference>
<organism evidence="3 4">
    <name type="scientific">Nephila pilipes</name>
    <name type="common">Giant wood spider</name>
    <name type="synonym">Nephila maculata</name>
    <dbReference type="NCBI Taxonomy" id="299642"/>
    <lineage>
        <taxon>Eukaryota</taxon>
        <taxon>Metazoa</taxon>
        <taxon>Ecdysozoa</taxon>
        <taxon>Arthropoda</taxon>
        <taxon>Chelicerata</taxon>
        <taxon>Arachnida</taxon>
        <taxon>Araneae</taxon>
        <taxon>Araneomorphae</taxon>
        <taxon>Entelegynae</taxon>
        <taxon>Araneoidea</taxon>
        <taxon>Nephilidae</taxon>
        <taxon>Nephila</taxon>
    </lineage>
</organism>
<dbReference type="SMART" id="SM00186">
    <property type="entry name" value="FBG"/>
    <property type="match status" value="1"/>
</dbReference>
<dbReference type="SUPFAM" id="SSF56496">
    <property type="entry name" value="Fibrinogen C-terminal domain-like"/>
    <property type="match status" value="1"/>
</dbReference>
<comment type="caution">
    <text evidence="3">The sequence shown here is derived from an EMBL/GenBank/DDBJ whole genome shotgun (WGS) entry which is preliminary data.</text>
</comment>
<accession>A0A8X6Q3L1</accession>
<dbReference type="Proteomes" id="UP000887013">
    <property type="component" value="Unassembled WGS sequence"/>
</dbReference>
<name>A0A8X6Q3L1_NEPPI</name>
<evidence type="ECO:0000313" key="4">
    <source>
        <dbReference type="Proteomes" id="UP000887013"/>
    </source>
</evidence>
<dbReference type="PANTHER" id="PTHR19143">
    <property type="entry name" value="FIBRINOGEN/TENASCIN/ANGIOPOEITIN"/>
    <property type="match status" value="1"/>
</dbReference>
<proteinExistence type="predicted"/>
<dbReference type="CDD" id="cd00087">
    <property type="entry name" value="FReD"/>
    <property type="match status" value="1"/>
</dbReference>
<gene>
    <name evidence="3" type="ORF">NPIL_574491</name>
</gene>
<dbReference type="OrthoDB" id="6411591at2759"/>
<dbReference type="PROSITE" id="PS51406">
    <property type="entry name" value="FIBRINOGEN_C_2"/>
    <property type="match status" value="1"/>
</dbReference>
<evidence type="ECO:0000313" key="3">
    <source>
        <dbReference type="EMBL" id="GFU03856.1"/>
    </source>
</evidence>
<dbReference type="InterPro" id="IPR014716">
    <property type="entry name" value="Fibrinogen_a/b/g_C_1"/>
</dbReference>
<evidence type="ECO:0000259" key="2">
    <source>
        <dbReference type="PROSITE" id="PS51406"/>
    </source>
</evidence>
<dbReference type="Pfam" id="PF00147">
    <property type="entry name" value="Fibrinogen_C"/>
    <property type="match status" value="1"/>
</dbReference>
<evidence type="ECO:0000256" key="1">
    <source>
        <dbReference type="SAM" id="SignalP"/>
    </source>
</evidence>
<keyword evidence="1" id="KW-0732">Signal</keyword>
<dbReference type="NCBIfam" id="NF040941">
    <property type="entry name" value="GGGWT_bact"/>
    <property type="match status" value="1"/>
</dbReference>
<feature type="chain" id="PRO_5036478905" evidence="1">
    <location>
        <begin position="41"/>
        <end position="297"/>
    </location>
</feature>
<sequence length="297" mass="33869">MRFEAVFLFQILILFWKLHREEMILHCLLLLLSISSAISSENLDETTAVVGKFNAADVIESLHSRDLFKCVKHSKPMDCSEILENGNSESGVYTIWPRSRISKCTSLEVYCDMETTGGGWTVIQRRGDFGNAQNYFDKTWNDYKEGFGNLKREFWLGNENILAITNQAQYSVRFDVKNKEGMSVFAMYGSFWIDGEHEKYKLHLRDYSGNAGDAISSHSEKEFYTKDQPNVPSNVKLGNVKHTGGWWFNTFTSTSLNGLNNNGEQHSNVQQGMSWATFGAYTGTISFSEIKVRSEKF</sequence>
<dbReference type="AlphaFoldDB" id="A0A8X6Q3L1"/>
<dbReference type="InterPro" id="IPR002181">
    <property type="entry name" value="Fibrinogen_a/b/g_C_dom"/>
</dbReference>
<dbReference type="Gene3D" id="3.90.215.10">
    <property type="entry name" value="Gamma Fibrinogen, chain A, domain 1"/>
    <property type="match status" value="1"/>
</dbReference>
<protein>
    <submittedName>
        <fullName evidence="3">Techylectin-5A</fullName>
    </submittedName>
</protein>
<reference evidence="3" key="1">
    <citation type="submission" date="2020-08" db="EMBL/GenBank/DDBJ databases">
        <title>Multicomponent nature underlies the extraordinary mechanical properties of spider dragline silk.</title>
        <authorList>
            <person name="Kono N."/>
            <person name="Nakamura H."/>
            <person name="Mori M."/>
            <person name="Yoshida Y."/>
            <person name="Ohtoshi R."/>
            <person name="Malay A.D."/>
            <person name="Moran D.A.P."/>
            <person name="Tomita M."/>
            <person name="Numata K."/>
            <person name="Arakawa K."/>
        </authorList>
    </citation>
    <scope>NUCLEOTIDE SEQUENCE</scope>
</reference>
<dbReference type="GO" id="GO:0005615">
    <property type="term" value="C:extracellular space"/>
    <property type="evidence" value="ECO:0007669"/>
    <property type="project" value="TreeGrafter"/>
</dbReference>
<feature type="domain" description="Fibrinogen C-terminal" evidence="2">
    <location>
        <begin position="70"/>
        <end position="296"/>
    </location>
</feature>